<dbReference type="InterPro" id="IPR012903">
    <property type="entry name" value="Nif11"/>
</dbReference>
<sequence length="73" mass="8309">MSKAEVERLLTAGGSDKTIRLKYDFIDGMEDFTAAAAEDGYEFSVPELKQVLAESGDSFEVMGNPRRREIWWF</sequence>
<comment type="caution">
    <text evidence="2">The sequence shown here is derived from an EMBL/GenBank/DDBJ whole genome shotgun (WGS) entry which is preliminary data.</text>
</comment>
<dbReference type="EMBL" id="JAAMOZ010000002">
    <property type="protein sequence ID" value="NIH58139.1"/>
    <property type="molecule type" value="Genomic_DNA"/>
</dbReference>
<gene>
    <name evidence="2" type="ORF">FB473_002831</name>
</gene>
<evidence type="ECO:0000313" key="3">
    <source>
        <dbReference type="Proteomes" id="UP000749311"/>
    </source>
</evidence>
<evidence type="ECO:0000259" key="1">
    <source>
        <dbReference type="Pfam" id="PF07862"/>
    </source>
</evidence>
<name>A0ABX0SJP0_9ACTN</name>
<organism evidence="2 3">
    <name type="scientific">Brooklawnia cerclae</name>
    <dbReference type="NCBI Taxonomy" id="349934"/>
    <lineage>
        <taxon>Bacteria</taxon>
        <taxon>Bacillati</taxon>
        <taxon>Actinomycetota</taxon>
        <taxon>Actinomycetes</taxon>
        <taxon>Propionibacteriales</taxon>
        <taxon>Propionibacteriaceae</taxon>
        <taxon>Brooklawnia</taxon>
    </lineage>
</organism>
<reference evidence="2 3" key="1">
    <citation type="submission" date="2020-02" db="EMBL/GenBank/DDBJ databases">
        <title>Sequencing the genomes of 1000 actinobacteria strains.</title>
        <authorList>
            <person name="Klenk H.-P."/>
        </authorList>
    </citation>
    <scope>NUCLEOTIDE SEQUENCE [LARGE SCALE GENOMIC DNA]</scope>
    <source>
        <strain evidence="2 3">DSM 19609</strain>
    </source>
</reference>
<keyword evidence="3" id="KW-1185">Reference proteome</keyword>
<dbReference type="Proteomes" id="UP000749311">
    <property type="component" value="Unassembled WGS sequence"/>
</dbReference>
<proteinExistence type="predicted"/>
<evidence type="ECO:0000313" key="2">
    <source>
        <dbReference type="EMBL" id="NIH58139.1"/>
    </source>
</evidence>
<dbReference type="RefSeq" id="WP_167169915.1">
    <property type="nucleotide sequence ID" value="NZ_BAAAOO010000006.1"/>
</dbReference>
<feature type="domain" description="Nif11" evidence="1">
    <location>
        <begin position="1"/>
        <end position="48"/>
    </location>
</feature>
<accession>A0ABX0SJP0</accession>
<dbReference type="Pfam" id="PF07862">
    <property type="entry name" value="Nif11"/>
    <property type="match status" value="1"/>
</dbReference>
<protein>
    <submittedName>
        <fullName evidence="2">Nuclease of restriction endonuclease-like (RecB) superfamily</fullName>
    </submittedName>
</protein>